<dbReference type="InterPro" id="IPR027422">
    <property type="entry name" value="GGA1-3"/>
</dbReference>
<dbReference type="Pfam" id="PF02883">
    <property type="entry name" value="Alpha_adaptinC2"/>
    <property type="match status" value="1"/>
</dbReference>
<dbReference type="PANTHER" id="PTHR45905:SF1">
    <property type="entry name" value="GOLGI-LOCALIZED, GAMMA-ADAPTIN EAR CONTAINING, ARF BINDING PROTEIN"/>
    <property type="match status" value="1"/>
</dbReference>
<dbReference type="PANTHER" id="PTHR45905">
    <property type="entry name" value="GOLGI-LOCALIZED, GAMMA-ADAPTIN EAR CONTAINING, ARF BINDING PROTEIN"/>
    <property type="match status" value="1"/>
</dbReference>
<dbReference type="GO" id="GO:0005802">
    <property type="term" value="C:trans-Golgi network"/>
    <property type="evidence" value="ECO:0007669"/>
    <property type="project" value="InterPro"/>
</dbReference>
<evidence type="ECO:0000256" key="1">
    <source>
        <dbReference type="ARBA" id="ARBA00004481"/>
    </source>
</evidence>
<dbReference type="SUPFAM" id="SSF49348">
    <property type="entry name" value="Clathrin adaptor appendage domain"/>
    <property type="match status" value="1"/>
</dbReference>
<name>A0A0L0FDQ0_9EUKA</name>
<dbReference type="GeneID" id="25913385"/>
<reference evidence="8 9" key="1">
    <citation type="submission" date="2011-02" db="EMBL/GenBank/DDBJ databases">
        <title>The Genome Sequence of Sphaeroforma arctica JP610.</title>
        <authorList>
            <consortium name="The Broad Institute Genome Sequencing Platform"/>
            <person name="Russ C."/>
            <person name="Cuomo C."/>
            <person name="Young S.K."/>
            <person name="Zeng Q."/>
            <person name="Gargeya S."/>
            <person name="Alvarado L."/>
            <person name="Berlin A."/>
            <person name="Chapman S.B."/>
            <person name="Chen Z."/>
            <person name="Freedman E."/>
            <person name="Gellesch M."/>
            <person name="Goldberg J."/>
            <person name="Griggs A."/>
            <person name="Gujja S."/>
            <person name="Heilman E."/>
            <person name="Heiman D."/>
            <person name="Howarth C."/>
            <person name="Mehta T."/>
            <person name="Neiman D."/>
            <person name="Pearson M."/>
            <person name="Roberts A."/>
            <person name="Saif S."/>
            <person name="Shea T."/>
            <person name="Shenoy N."/>
            <person name="Sisk P."/>
            <person name="Stolte C."/>
            <person name="Sykes S."/>
            <person name="White J."/>
            <person name="Yandava C."/>
            <person name="Burger G."/>
            <person name="Gray M.W."/>
            <person name="Holland P.W.H."/>
            <person name="King N."/>
            <person name="Lang F.B.F."/>
            <person name="Roger A.J."/>
            <person name="Ruiz-Trillo I."/>
            <person name="Haas B."/>
            <person name="Nusbaum C."/>
            <person name="Birren B."/>
        </authorList>
    </citation>
    <scope>NUCLEOTIDE SEQUENCE [LARGE SCALE GENOMIC DNA]</scope>
    <source>
        <strain evidence="8 9">JP610</strain>
    </source>
</reference>
<dbReference type="EMBL" id="KQ244273">
    <property type="protein sequence ID" value="KNC74576.1"/>
    <property type="molecule type" value="Genomic_DNA"/>
</dbReference>
<dbReference type="GO" id="GO:0010008">
    <property type="term" value="C:endosome membrane"/>
    <property type="evidence" value="ECO:0007669"/>
    <property type="project" value="UniProtKB-SubCell"/>
</dbReference>
<dbReference type="STRING" id="667725.A0A0L0FDQ0"/>
<feature type="compositionally biased region" description="Polar residues" evidence="6">
    <location>
        <begin position="10"/>
        <end position="19"/>
    </location>
</feature>
<dbReference type="AlphaFoldDB" id="A0A0L0FDQ0"/>
<accession>A0A0L0FDQ0</accession>
<evidence type="ECO:0000259" key="7">
    <source>
        <dbReference type="PROSITE" id="PS50180"/>
    </source>
</evidence>
<dbReference type="OrthoDB" id="447025at2759"/>
<dbReference type="GO" id="GO:0006886">
    <property type="term" value="P:intracellular protein transport"/>
    <property type="evidence" value="ECO:0007669"/>
    <property type="project" value="InterPro"/>
</dbReference>
<organism evidence="8 9">
    <name type="scientific">Sphaeroforma arctica JP610</name>
    <dbReference type="NCBI Taxonomy" id="667725"/>
    <lineage>
        <taxon>Eukaryota</taxon>
        <taxon>Ichthyosporea</taxon>
        <taxon>Ichthyophonida</taxon>
        <taxon>Sphaeroforma</taxon>
    </lineage>
</organism>
<dbReference type="SMART" id="SM00809">
    <property type="entry name" value="Alpha_adaptinC2"/>
    <property type="match status" value="1"/>
</dbReference>
<dbReference type="InterPro" id="IPR013041">
    <property type="entry name" value="Clathrin_app_Ig-like_sf"/>
</dbReference>
<dbReference type="GO" id="GO:0006893">
    <property type="term" value="P:Golgi to plasma membrane transport"/>
    <property type="evidence" value="ECO:0007669"/>
    <property type="project" value="TreeGrafter"/>
</dbReference>
<evidence type="ECO:0000313" key="9">
    <source>
        <dbReference type="Proteomes" id="UP000054560"/>
    </source>
</evidence>
<evidence type="ECO:0000256" key="4">
    <source>
        <dbReference type="ARBA" id="ARBA00022927"/>
    </source>
</evidence>
<evidence type="ECO:0000256" key="3">
    <source>
        <dbReference type="ARBA" id="ARBA00022448"/>
    </source>
</evidence>
<dbReference type="Gene3D" id="2.60.40.1230">
    <property type="match status" value="1"/>
</dbReference>
<proteinExistence type="predicted"/>
<evidence type="ECO:0000256" key="6">
    <source>
        <dbReference type="SAM" id="MobiDB-lite"/>
    </source>
</evidence>
<keyword evidence="4" id="KW-0653">Protein transport</keyword>
<dbReference type="Proteomes" id="UP000054560">
    <property type="component" value="Unassembled WGS sequence"/>
</dbReference>
<comment type="subcellular location">
    <subcellularLocation>
        <location evidence="1">Endosome membrane</location>
        <topology evidence="1">Peripheral membrane protein</topology>
    </subcellularLocation>
    <subcellularLocation>
        <location evidence="2">Golgi apparatus</location>
    </subcellularLocation>
</comment>
<gene>
    <name evidence="8" type="ORF">SARC_12881</name>
</gene>
<evidence type="ECO:0000256" key="5">
    <source>
        <dbReference type="ARBA" id="ARBA00023034"/>
    </source>
</evidence>
<protein>
    <recommendedName>
        <fullName evidence="7">GAE domain-containing protein</fullName>
    </recommendedName>
</protein>
<keyword evidence="5" id="KW-0333">Golgi apparatus</keyword>
<dbReference type="GO" id="GO:0031267">
    <property type="term" value="F:small GTPase binding"/>
    <property type="evidence" value="ECO:0007669"/>
    <property type="project" value="InterPro"/>
</dbReference>
<keyword evidence="9" id="KW-1185">Reference proteome</keyword>
<dbReference type="InterPro" id="IPR008152">
    <property type="entry name" value="Clathrin_a/b/g-adaptin_app_Ig"/>
</dbReference>
<dbReference type="RefSeq" id="XP_014148478.1">
    <property type="nucleotide sequence ID" value="XM_014293003.1"/>
</dbReference>
<evidence type="ECO:0000313" key="8">
    <source>
        <dbReference type="EMBL" id="KNC74576.1"/>
    </source>
</evidence>
<feature type="domain" description="GAE" evidence="7">
    <location>
        <begin position="50"/>
        <end position="167"/>
    </location>
</feature>
<feature type="region of interest" description="Disordered" evidence="6">
    <location>
        <begin position="1"/>
        <end position="25"/>
    </location>
</feature>
<dbReference type="GO" id="GO:0034394">
    <property type="term" value="P:protein localization to cell surface"/>
    <property type="evidence" value="ECO:0007669"/>
    <property type="project" value="TreeGrafter"/>
</dbReference>
<dbReference type="eggNOG" id="KOG1086">
    <property type="taxonomic scope" value="Eukaryota"/>
</dbReference>
<keyword evidence="3" id="KW-0813">Transport</keyword>
<evidence type="ECO:0000256" key="2">
    <source>
        <dbReference type="ARBA" id="ARBA00004555"/>
    </source>
</evidence>
<dbReference type="InterPro" id="IPR008153">
    <property type="entry name" value="GAE_dom"/>
</dbReference>
<dbReference type="PROSITE" id="PS50180">
    <property type="entry name" value="GAE"/>
    <property type="match status" value="1"/>
</dbReference>
<sequence>MAADPAPLSMSANPTTTEMSPHLLSGGSLTPMAPADLSTVSMELSAFKPAKQPPTTVYDQNGLRVLIHRAQDTIQPNTQPYNISFMNQNGAEITPFSFLAAVPKVMQVKFQAPSSSTLPPFDMIMGPKMVSQIMFIHNPQNAPVKLKFKLTFSYEGQEYTEQGLLSL</sequence>